<evidence type="ECO:0000313" key="4">
    <source>
        <dbReference type="EMBL" id="KRL83778.1"/>
    </source>
</evidence>
<feature type="domain" description="Phospholipid/glycerol acyltransferase" evidence="3">
    <location>
        <begin position="34"/>
        <end position="144"/>
    </location>
</feature>
<keyword evidence="5" id="KW-1185">Reference proteome</keyword>
<comment type="caution">
    <text evidence="4">The sequence shown here is derived from an EMBL/GenBank/DDBJ whole genome shotgun (WGS) entry which is preliminary data.</text>
</comment>
<dbReference type="Pfam" id="PF01553">
    <property type="entry name" value="Acyltransferase"/>
    <property type="match status" value="1"/>
</dbReference>
<name>A0A0R1TYX8_9LACO</name>
<dbReference type="CDD" id="cd07989">
    <property type="entry name" value="LPLAT_AGPAT-like"/>
    <property type="match status" value="1"/>
</dbReference>
<dbReference type="EMBL" id="AZFT01000053">
    <property type="protein sequence ID" value="KRL83778.1"/>
    <property type="molecule type" value="Genomic_DNA"/>
</dbReference>
<evidence type="ECO:0000313" key="5">
    <source>
        <dbReference type="Proteomes" id="UP000051324"/>
    </source>
</evidence>
<evidence type="ECO:0000256" key="2">
    <source>
        <dbReference type="ARBA" id="ARBA00023315"/>
    </source>
</evidence>
<reference evidence="4 5" key="1">
    <citation type="journal article" date="2015" name="Genome Announc.">
        <title>Expanding the biotechnology potential of lactobacilli through comparative genomics of 213 strains and associated genera.</title>
        <authorList>
            <person name="Sun Z."/>
            <person name="Harris H.M."/>
            <person name="McCann A."/>
            <person name="Guo C."/>
            <person name="Argimon S."/>
            <person name="Zhang W."/>
            <person name="Yang X."/>
            <person name="Jeffery I.B."/>
            <person name="Cooney J.C."/>
            <person name="Kagawa T.F."/>
            <person name="Liu W."/>
            <person name="Song Y."/>
            <person name="Salvetti E."/>
            <person name="Wrobel A."/>
            <person name="Rasinkangas P."/>
            <person name="Parkhill J."/>
            <person name="Rea M.C."/>
            <person name="O'Sullivan O."/>
            <person name="Ritari J."/>
            <person name="Douillard F.P."/>
            <person name="Paul Ross R."/>
            <person name="Yang R."/>
            <person name="Briner A.E."/>
            <person name="Felis G.E."/>
            <person name="de Vos W.M."/>
            <person name="Barrangou R."/>
            <person name="Klaenhammer T.R."/>
            <person name="Caufield P.W."/>
            <person name="Cui Y."/>
            <person name="Zhang H."/>
            <person name="O'Toole P.W."/>
        </authorList>
    </citation>
    <scope>NUCLEOTIDE SEQUENCE [LARGE SCALE GENOMIC DNA]</scope>
    <source>
        <strain evidence="4 5">DSM 16634</strain>
    </source>
</reference>
<keyword evidence="2 4" id="KW-0012">Acyltransferase</keyword>
<dbReference type="OrthoDB" id="9803035at2"/>
<accession>A0A0R1TYX8</accession>
<organism evidence="4 5">
    <name type="scientific">Ligilactobacillus apodemi DSM 16634 = JCM 16172</name>
    <dbReference type="NCBI Taxonomy" id="1423724"/>
    <lineage>
        <taxon>Bacteria</taxon>
        <taxon>Bacillati</taxon>
        <taxon>Bacillota</taxon>
        <taxon>Bacilli</taxon>
        <taxon>Lactobacillales</taxon>
        <taxon>Lactobacillaceae</taxon>
        <taxon>Ligilactobacillus</taxon>
    </lineage>
</organism>
<dbReference type="PANTHER" id="PTHR10434:SF40">
    <property type="entry name" value="1-ACYL-SN-GLYCEROL-3-PHOSPHATE ACYLTRANSFERASE"/>
    <property type="match status" value="1"/>
</dbReference>
<proteinExistence type="predicted"/>
<dbReference type="PATRIC" id="fig|1423724.4.peg.1081"/>
<dbReference type="InterPro" id="IPR002123">
    <property type="entry name" value="Plipid/glycerol_acylTrfase"/>
</dbReference>
<dbReference type="GO" id="GO:0006654">
    <property type="term" value="P:phosphatidic acid biosynthetic process"/>
    <property type="evidence" value="ECO:0007669"/>
    <property type="project" value="TreeGrafter"/>
</dbReference>
<dbReference type="SUPFAM" id="SSF69593">
    <property type="entry name" value="Glycerol-3-phosphate (1)-acyltransferase"/>
    <property type="match status" value="1"/>
</dbReference>
<gene>
    <name evidence="4" type="ORF">FC32_GL001039</name>
</gene>
<evidence type="ECO:0000259" key="3">
    <source>
        <dbReference type="SMART" id="SM00563"/>
    </source>
</evidence>
<dbReference type="PANTHER" id="PTHR10434">
    <property type="entry name" value="1-ACYL-SN-GLYCEROL-3-PHOSPHATE ACYLTRANSFERASE"/>
    <property type="match status" value="1"/>
</dbReference>
<keyword evidence="1 4" id="KW-0808">Transferase</keyword>
<dbReference type="STRING" id="1423724.FC32_GL001039"/>
<dbReference type="RefSeq" id="WP_025087758.1">
    <property type="nucleotide sequence ID" value="NZ_AZFT01000053.1"/>
</dbReference>
<dbReference type="SMART" id="SM00563">
    <property type="entry name" value="PlsC"/>
    <property type="match status" value="1"/>
</dbReference>
<dbReference type="Proteomes" id="UP000051324">
    <property type="component" value="Unassembled WGS sequence"/>
</dbReference>
<dbReference type="GO" id="GO:0003841">
    <property type="term" value="F:1-acylglycerol-3-phosphate O-acyltransferase activity"/>
    <property type="evidence" value="ECO:0007669"/>
    <property type="project" value="TreeGrafter"/>
</dbReference>
<dbReference type="AlphaFoldDB" id="A0A0R1TYX8"/>
<evidence type="ECO:0000256" key="1">
    <source>
        <dbReference type="ARBA" id="ARBA00022679"/>
    </source>
</evidence>
<dbReference type="eggNOG" id="COG0204">
    <property type="taxonomic scope" value="Bacteria"/>
</dbReference>
<sequence length="211" mass="23883">MFYSFIRGLVRVLVYLINGKPQIEGKENLPAGNYILVGPHRTWFDPLYFALAASPKKFSFMAKEELFKNPILRFILVHANAFPVDRQNPGPSVIKTPVKLLKNTDLSLIMFPSGTRHSQEMKGGATLIAKMTGVPLVPAVYQGPLTFKELFSRKKATVSFGKPIYIERKTKLTDEIQAKIINEMEDEFKALDHAIDPNFKYVDPNPKSNKK</sequence>
<protein>
    <submittedName>
        <fullName evidence="4">1-acyl-sn-glycerol-3-phosphate acyltransferase</fullName>
    </submittedName>
</protein>